<dbReference type="InterPro" id="IPR037191">
    <property type="entry name" value="VPS9_dom_sf"/>
</dbReference>
<evidence type="ECO:0000313" key="3">
    <source>
        <dbReference type="EMBL" id="KAK5087205.1"/>
    </source>
</evidence>
<dbReference type="InterPro" id="IPR045046">
    <property type="entry name" value="Vps9-like"/>
</dbReference>
<feature type="region of interest" description="Disordered" evidence="1">
    <location>
        <begin position="1"/>
        <end position="73"/>
    </location>
</feature>
<dbReference type="SUPFAM" id="SSF109993">
    <property type="entry name" value="VPS9 domain"/>
    <property type="match status" value="1"/>
</dbReference>
<sequence>MSQKTRPSPLSTKSFTRYEPASSPVSSTRSRASTIASPTFTRKSLDEERQDVFNKKQADDDDNSLSKPEKVEDLSDQFDELPIELVSLIDRFIESLGTKAFSEPPTIEQIADLFQEFYIRASASISIHIASLRSKLNRAASPTPAKLSARSRTLSYKKSTDSLAPPGRDGSQQMLTATEVAEKRKQRRMLDYKKLLLEEAVEKRACAKIYDKLWRHKSTLDEVEDEKLRSKTAALALVGIGLKDLGIELDEKTGKTVEDIQEALTPAREGLMKMNDEHYPLGKLEHLTNAHKVIVDTLYAVHGSSSSADEILPTLIYTLITAPVEGINIISNLKFIQRFRASLKIDGEAAYCMTNLEAAIGFLEDVDLSSLRADEAPEGPKKIPSGQETPAIEKPEPFPSLPESVAPAIVATSMESVSASDRSTPQDKSTKPLIRPPPSPRHQRTISDLLKPVQNANEAVRATAREGLDNISTTLDNSMKFLFGRLREQAADPARAEDLTVPKTLDEARQLVSKPPTPVLGDDGTAVSETSSIADVTESPDGSEKEKLKIPSEDKLLGLFGGKRAASNPIRDRSIDRESLRSNSSTKKVAFAAEGASADATPPKTTATPSPATNPLDAMKNLNPLGHVGNAFNAFGSTFKGFGRPAPAPAPSPPQAVVAGRKDVKPAMSSVDGSATTPDAESKLAIFMDKPKKLAAKIKSVPPPIQKFVEIEDAEDLQLKDIPKLLADYQRLALLLNELASQNPEA</sequence>
<dbReference type="GO" id="GO:0030139">
    <property type="term" value="C:endocytic vesicle"/>
    <property type="evidence" value="ECO:0007669"/>
    <property type="project" value="TreeGrafter"/>
</dbReference>
<dbReference type="Proteomes" id="UP001309876">
    <property type="component" value="Unassembled WGS sequence"/>
</dbReference>
<dbReference type="GO" id="GO:0016192">
    <property type="term" value="P:vesicle-mediated transport"/>
    <property type="evidence" value="ECO:0007669"/>
    <property type="project" value="InterPro"/>
</dbReference>
<dbReference type="PROSITE" id="PS51205">
    <property type="entry name" value="VPS9"/>
    <property type="match status" value="1"/>
</dbReference>
<reference evidence="3 4" key="1">
    <citation type="submission" date="2023-08" db="EMBL/GenBank/DDBJ databases">
        <title>Black Yeasts Isolated from many extreme environments.</title>
        <authorList>
            <person name="Coleine C."/>
            <person name="Stajich J.E."/>
            <person name="Selbmann L."/>
        </authorList>
    </citation>
    <scope>NUCLEOTIDE SEQUENCE [LARGE SCALE GENOMIC DNA]</scope>
    <source>
        <strain evidence="3 4">CCFEE 5910</strain>
    </source>
</reference>
<keyword evidence="4" id="KW-1185">Reference proteome</keyword>
<dbReference type="SMART" id="SM00167">
    <property type="entry name" value="VPS9"/>
    <property type="match status" value="1"/>
</dbReference>
<feature type="compositionally biased region" description="Polar residues" evidence="1">
    <location>
        <begin position="414"/>
        <end position="423"/>
    </location>
</feature>
<feature type="region of interest" description="Disordered" evidence="1">
    <location>
        <begin position="509"/>
        <end position="547"/>
    </location>
</feature>
<feature type="region of interest" description="Disordered" evidence="1">
    <location>
        <begin position="374"/>
        <end position="402"/>
    </location>
</feature>
<comment type="caution">
    <text evidence="3">The sequence shown here is derived from an EMBL/GenBank/DDBJ whole genome shotgun (WGS) entry which is preliminary data.</text>
</comment>
<dbReference type="GO" id="GO:0005085">
    <property type="term" value="F:guanyl-nucleotide exchange factor activity"/>
    <property type="evidence" value="ECO:0007669"/>
    <property type="project" value="InterPro"/>
</dbReference>
<evidence type="ECO:0000259" key="2">
    <source>
        <dbReference type="PROSITE" id="PS51205"/>
    </source>
</evidence>
<feature type="compositionally biased region" description="Polar residues" evidence="1">
    <location>
        <begin position="1"/>
        <end position="15"/>
    </location>
</feature>
<feature type="domain" description="VPS9" evidence="2">
    <location>
        <begin position="222"/>
        <end position="372"/>
    </location>
</feature>
<dbReference type="Gene3D" id="1.20.1050.80">
    <property type="entry name" value="VPS9 domain"/>
    <property type="match status" value="1"/>
</dbReference>
<gene>
    <name evidence="3" type="ORF">LTR05_004376</name>
</gene>
<dbReference type="EMBL" id="JAVRRJ010000003">
    <property type="protein sequence ID" value="KAK5087205.1"/>
    <property type="molecule type" value="Genomic_DNA"/>
</dbReference>
<feature type="region of interest" description="Disordered" evidence="1">
    <location>
        <begin position="559"/>
        <end position="621"/>
    </location>
</feature>
<accession>A0AAN7Y7P4</accession>
<evidence type="ECO:0000313" key="4">
    <source>
        <dbReference type="Proteomes" id="UP001309876"/>
    </source>
</evidence>
<dbReference type="Pfam" id="PF02204">
    <property type="entry name" value="VPS9"/>
    <property type="match status" value="1"/>
</dbReference>
<dbReference type="PANTHER" id="PTHR23101:SF97">
    <property type="entry name" value="DOMAIN PROTEIN, PUTATIVE (AFU_ORTHOLOGUE AFUA_2G10890)-RELATED"/>
    <property type="match status" value="1"/>
</dbReference>
<dbReference type="GO" id="GO:0031267">
    <property type="term" value="F:small GTPase binding"/>
    <property type="evidence" value="ECO:0007669"/>
    <property type="project" value="TreeGrafter"/>
</dbReference>
<proteinExistence type="predicted"/>
<dbReference type="PANTHER" id="PTHR23101">
    <property type="entry name" value="RAB GDP/GTP EXCHANGE FACTOR"/>
    <property type="match status" value="1"/>
</dbReference>
<organism evidence="3 4">
    <name type="scientific">Lithohypha guttulata</name>
    <dbReference type="NCBI Taxonomy" id="1690604"/>
    <lineage>
        <taxon>Eukaryota</taxon>
        <taxon>Fungi</taxon>
        <taxon>Dikarya</taxon>
        <taxon>Ascomycota</taxon>
        <taxon>Pezizomycotina</taxon>
        <taxon>Eurotiomycetes</taxon>
        <taxon>Chaetothyriomycetidae</taxon>
        <taxon>Chaetothyriales</taxon>
        <taxon>Trichomeriaceae</taxon>
        <taxon>Lithohypha</taxon>
    </lineage>
</organism>
<feature type="compositionally biased region" description="Basic and acidic residues" evidence="1">
    <location>
        <begin position="43"/>
        <end position="58"/>
    </location>
</feature>
<dbReference type="GO" id="GO:0005829">
    <property type="term" value="C:cytosol"/>
    <property type="evidence" value="ECO:0007669"/>
    <property type="project" value="TreeGrafter"/>
</dbReference>
<dbReference type="AlphaFoldDB" id="A0AAN7Y7P4"/>
<feature type="region of interest" description="Disordered" evidence="1">
    <location>
        <begin position="414"/>
        <end position="444"/>
    </location>
</feature>
<name>A0AAN7Y7P4_9EURO</name>
<feature type="compositionally biased region" description="Low complexity" evidence="1">
    <location>
        <begin position="596"/>
        <end position="615"/>
    </location>
</feature>
<feature type="compositionally biased region" description="Basic and acidic residues" evidence="1">
    <location>
        <begin position="570"/>
        <end position="580"/>
    </location>
</feature>
<feature type="compositionally biased region" description="Low complexity" evidence="1">
    <location>
        <begin position="20"/>
        <end position="37"/>
    </location>
</feature>
<protein>
    <recommendedName>
        <fullName evidence="2">VPS9 domain-containing protein</fullName>
    </recommendedName>
</protein>
<dbReference type="InterPro" id="IPR003123">
    <property type="entry name" value="VPS9"/>
</dbReference>
<evidence type="ECO:0000256" key="1">
    <source>
        <dbReference type="SAM" id="MobiDB-lite"/>
    </source>
</evidence>